<protein>
    <submittedName>
        <fullName evidence="1">Unannotated protein</fullName>
    </submittedName>
</protein>
<dbReference type="AlphaFoldDB" id="A0A6J6YHB8"/>
<gene>
    <name evidence="1" type="ORF">UFOPK2996_01494</name>
</gene>
<sequence>MVELINNDVVESVYLERLQVALEGLDARENNISRDVAFIPREHCERAAWANAPIDIPGLSQYLLAMSDEEHPLETWTSRVKSSKPRLT</sequence>
<proteinExistence type="predicted"/>
<dbReference type="EMBL" id="CAFAAH010000266">
    <property type="protein sequence ID" value="CAB4808851.1"/>
    <property type="molecule type" value="Genomic_DNA"/>
</dbReference>
<accession>A0A6J6YHB8</accession>
<evidence type="ECO:0000313" key="1">
    <source>
        <dbReference type="EMBL" id="CAB4808851.1"/>
    </source>
</evidence>
<reference evidence="1" key="1">
    <citation type="submission" date="2020-05" db="EMBL/GenBank/DDBJ databases">
        <authorList>
            <person name="Chiriac C."/>
            <person name="Salcher M."/>
            <person name="Ghai R."/>
            <person name="Kavagutti S V."/>
        </authorList>
    </citation>
    <scope>NUCLEOTIDE SEQUENCE</scope>
</reference>
<name>A0A6J6YHB8_9ZZZZ</name>
<organism evidence="1">
    <name type="scientific">freshwater metagenome</name>
    <dbReference type="NCBI Taxonomy" id="449393"/>
    <lineage>
        <taxon>unclassified sequences</taxon>
        <taxon>metagenomes</taxon>
        <taxon>ecological metagenomes</taxon>
    </lineage>
</organism>